<dbReference type="EMBL" id="FNND01000006">
    <property type="protein sequence ID" value="SDW98285.1"/>
    <property type="molecule type" value="Genomic_DNA"/>
</dbReference>
<dbReference type="PANTHER" id="PTHR36504:SF1">
    <property type="entry name" value="LIPOPOLYSACCHARIDE EXPORT SYSTEM PROTEIN LPTA"/>
    <property type="match status" value="1"/>
</dbReference>
<name>A0A1H2XZX9_9FLAO</name>
<evidence type="ECO:0000313" key="5">
    <source>
        <dbReference type="EMBL" id="SDW98285.1"/>
    </source>
</evidence>
<evidence type="ECO:0000313" key="6">
    <source>
        <dbReference type="Proteomes" id="UP000182771"/>
    </source>
</evidence>
<dbReference type="Gene3D" id="2.60.450.10">
    <property type="entry name" value="Lipopolysaccharide (LPS) transport protein A like domain"/>
    <property type="match status" value="3"/>
</dbReference>
<dbReference type="GO" id="GO:0030288">
    <property type="term" value="C:outer membrane-bounded periplasmic space"/>
    <property type="evidence" value="ECO:0007669"/>
    <property type="project" value="TreeGrafter"/>
</dbReference>
<dbReference type="AlphaFoldDB" id="A0A1H2XZX9"/>
<evidence type="ECO:0000256" key="1">
    <source>
        <dbReference type="ARBA" id="ARBA00022729"/>
    </source>
</evidence>
<gene>
    <name evidence="5" type="ORF">SAMN05444420_10655</name>
</gene>
<dbReference type="Pfam" id="PF03968">
    <property type="entry name" value="LptD_N"/>
    <property type="match status" value="1"/>
</dbReference>
<dbReference type="GO" id="GO:0015920">
    <property type="term" value="P:lipopolysaccharide transport"/>
    <property type="evidence" value="ECO:0007669"/>
    <property type="project" value="TreeGrafter"/>
</dbReference>
<dbReference type="PANTHER" id="PTHR36504">
    <property type="entry name" value="LIPOPOLYSACCHARIDE EXPORT SYSTEM PROTEIN LPTA"/>
    <property type="match status" value="1"/>
</dbReference>
<organism evidence="5 6">
    <name type="scientific">Capnocytophaga granulosa</name>
    <dbReference type="NCBI Taxonomy" id="45242"/>
    <lineage>
        <taxon>Bacteria</taxon>
        <taxon>Pseudomonadati</taxon>
        <taxon>Bacteroidota</taxon>
        <taxon>Flavobacteriia</taxon>
        <taxon>Flavobacteriales</taxon>
        <taxon>Flavobacteriaceae</taxon>
        <taxon>Capnocytophaga</taxon>
    </lineage>
</organism>
<feature type="domain" description="Organic solvent tolerance-like N-terminal" evidence="3">
    <location>
        <begin position="296"/>
        <end position="386"/>
    </location>
</feature>
<sequence>MDRTRPFMSKIYYLFACFFLLFSVVYAQDSTSKKIEIVYAGTLTIDNDKYPGATIFNSDEERKVQFRHQGMDIWCDVAVLYQQTNQVKAFGEVFIQQGDSLKMNSEFIEYNGDTKIALAKNNVKLRNEKMTLETEELFFDRNTQEAYYLNYGKISDEENVLTSREGRYFVAPRKSQFTTQVKVTNVNFEVNSLTLDYYHASGHIYMFGPTTITGKDYIAYGEKGYYDTKAEKGYFMDKARIDYDNKRLTGDSLYFDKFRSFASATNNIIIRDTINKTLVKGHYGEVYKAQDSMFITKKALISSEVEKGKDSIYIHAKRIMVTGKTGARVVRAYTGARIYKTDIQGKCDSIHSSQATGLTKLIGKPIIWSGKSQMTGDNIHILANTQTEKLDTLKVFDNAFLIEKDTLGTGFNQVKGKILKGKFLENKLNNVNLYQNTEVIYYVYNDQNQPVGINKSKCSQIRIDFAPNQQIETIVFYKNIDGGIYPENKISKEELRFPNFNWRGDEMILSKNDIFPEDEKNIQLTPIHGIKADEIDLIEEKLIPKTEN</sequence>
<dbReference type="GO" id="GO:0009279">
    <property type="term" value="C:cell outer membrane"/>
    <property type="evidence" value="ECO:0007669"/>
    <property type="project" value="TreeGrafter"/>
</dbReference>
<dbReference type="InterPro" id="IPR052037">
    <property type="entry name" value="LPS_export_LptA"/>
</dbReference>
<dbReference type="Pfam" id="PF13100">
    <property type="entry name" value="OstA_2"/>
    <property type="match status" value="1"/>
</dbReference>
<proteinExistence type="predicted"/>
<dbReference type="GO" id="GO:0017089">
    <property type="term" value="F:glycolipid transfer activity"/>
    <property type="evidence" value="ECO:0007669"/>
    <property type="project" value="TreeGrafter"/>
</dbReference>
<protein>
    <submittedName>
        <fullName evidence="5">OstA-like protein</fullName>
    </submittedName>
</protein>
<reference evidence="5 6" key="1">
    <citation type="submission" date="2016-10" db="EMBL/GenBank/DDBJ databases">
        <authorList>
            <person name="Varghese N."/>
            <person name="Submissions S."/>
        </authorList>
    </citation>
    <scope>NUCLEOTIDE SEQUENCE [LARGE SCALE GENOMIC DNA]</scope>
    <source>
        <strain evidence="5 6">DSM 11449</strain>
    </source>
</reference>
<dbReference type="Proteomes" id="UP000182771">
    <property type="component" value="Unassembled WGS sequence"/>
</dbReference>
<feature type="signal peptide" evidence="2">
    <location>
        <begin position="1"/>
        <end position="27"/>
    </location>
</feature>
<evidence type="ECO:0000259" key="4">
    <source>
        <dbReference type="Pfam" id="PF13100"/>
    </source>
</evidence>
<dbReference type="InterPro" id="IPR005653">
    <property type="entry name" value="OstA-like_N"/>
</dbReference>
<evidence type="ECO:0000256" key="2">
    <source>
        <dbReference type="SAM" id="SignalP"/>
    </source>
</evidence>
<accession>A0A1H2XZX9</accession>
<keyword evidence="6" id="KW-1185">Reference proteome</keyword>
<evidence type="ECO:0000259" key="3">
    <source>
        <dbReference type="Pfam" id="PF03968"/>
    </source>
</evidence>
<comment type="caution">
    <text evidence="5">The sequence shown here is derived from an EMBL/GenBank/DDBJ whole genome shotgun (WGS) entry which is preliminary data.</text>
</comment>
<feature type="chain" id="PRO_5028803356" evidence="2">
    <location>
        <begin position="28"/>
        <end position="548"/>
    </location>
</feature>
<feature type="domain" description="Organic solvent tolerance-like N-terminal" evidence="4">
    <location>
        <begin position="33"/>
        <end position="192"/>
    </location>
</feature>
<keyword evidence="1 2" id="KW-0732">Signal</keyword>